<evidence type="ECO:0000256" key="1">
    <source>
        <dbReference type="SAM" id="MobiDB-lite"/>
    </source>
</evidence>
<evidence type="ECO:0000313" key="3">
    <source>
        <dbReference type="Proteomes" id="UP000807504"/>
    </source>
</evidence>
<dbReference type="Proteomes" id="UP000807504">
    <property type="component" value="Unassembled WGS sequence"/>
</dbReference>
<accession>A0A8T0G2T0</accession>
<keyword evidence="3" id="KW-1185">Reference proteome</keyword>
<protein>
    <submittedName>
        <fullName evidence="2">Uncharacterized protein</fullName>
    </submittedName>
</protein>
<feature type="region of interest" description="Disordered" evidence="1">
    <location>
        <begin position="50"/>
        <end position="76"/>
    </location>
</feature>
<feature type="compositionally biased region" description="Acidic residues" evidence="1">
    <location>
        <begin position="50"/>
        <end position="62"/>
    </location>
</feature>
<dbReference type="AlphaFoldDB" id="A0A8T0G2T0"/>
<dbReference type="EMBL" id="JABXBU010000001">
    <property type="protein sequence ID" value="KAF8797242.1"/>
    <property type="molecule type" value="Genomic_DNA"/>
</dbReference>
<sequence length="76" mass="8447">MTKIDTCTSIGEKSNFEHLGISTLEGTPVLHPEIDTEMTISSASEDMLEYDMSEELEEESEDVCTPPPPSIRDKKT</sequence>
<name>A0A8T0G2T0_ARGBR</name>
<proteinExistence type="predicted"/>
<reference evidence="2" key="2">
    <citation type="submission" date="2020-06" db="EMBL/GenBank/DDBJ databases">
        <authorList>
            <person name="Sheffer M."/>
        </authorList>
    </citation>
    <scope>NUCLEOTIDE SEQUENCE</scope>
</reference>
<organism evidence="2 3">
    <name type="scientific">Argiope bruennichi</name>
    <name type="common">Wasp spider</name>
    <name type="synonym">Aranea bruennichi</name>
    <dbReference type="NCBI Taxonomy" id="94029"/>
    <lineage>
        <taxon>Eukaryota</taxon>
        <taxon>Metazoa</taxon>
        <taxon>Ecdysozoa</taxon>
        <taxon>Arthropoda</taxon>
        <taxon>Chelicerata</taxon>
        <taxon>Arachnida</taxon>
        <taxon>Araneae</taxon>
        <taxon>Araneomorphae</taxon>
        <taxon>Entelegynae</taxon>
        <taxon>Araneoidea</taxon>
        <taxon>Araneidae</taxon>
        <taxon>Argiope</taxon>
    </lineage>
</organism>
<evidence type="ECO:0000313" key="2">
    <source>
        <dbReference type="EMBL" id="KAF8797242.1"/>
    </source>
</evidence>
<reference evidence="2" key="1">
    <citation type="journal article" date="2020" name="bioRxiv">
        <title>Chromosome-level reference genome of the European wasp spider Argiope bruennichi: a resource for studies on range expansion and evolutionary adaptation.</title>
        <authorList>
            <person name="Sheffer M.M."/>
            <person name="Hoppe A."/>
            <person name="Krehenwinkel H."/>
            <person name="Uhl G."/>
            <person name="Kuss A.W."/>
            <person name="Jensen L."/>
            <person name="Jensen C."/>
            <person name="Gillespie R.G."/>
            <person name="Hoff K.J."/>
            <person name="Prost S."/>
        </authorList>
    </citation>
    <scope>NUCLEOTIDE SEQUENCE</scope>
</reference>
<gene>
    <name evidence="2" type="ORF">HNY73_001527</name>
</gene>
<comment type="caution">
    <text evidence="2">The sequence shown here is derived from an EMBL/GenBank/DDBJ whole genome shotgun (WGS) entry which is preliminary data.</text>
</comment>